<dbReference type="NCBIfam" id="NF010000">
    <property type="entry name" value="PRK13473.1"/>
    <property type="match status" value="1"/>
</dbReference>
<proteinExistence type="inferred from homology"/>
<dbReference type="InterPro" id="IPR015590">
    <property type="entry name" value="Aldehyde_DH_dom"/>
</dbReference>
<dbReference type="Gene3D" id="3.40.309.10">
    <property type="entry name" value="Aldehyde Dehydrogenase, Chain A, domain 2"/>
    <property type="match status" value="1"/>
</dbReference>
<evidence type="ECO:0000313" key="6">
    <source>
        <dbReference type="Proteomes" id="UP001164965"/>
    </source>
</evidence>
<evidence type="ECO:0000256" key="1">
    <source>
        <dbReference type="ARBA" id="ARBA00023002"/>
    </source>
</evidence>
<organism evidence="5 6">
    <name type="scientific">Rhodococcus antarcticus</name>
    <dbReference type="NCBI Taxonomy" id="2987751"/>
    <lineage>
        <taxon>Bacteria</taxon>
        <taxon>Bacillati</taxon>
        <taxon>Actinomycetota</taxon>
        <taxon>Actinomycetes</taxon>
        <taxon>Mycobacteriales</taxon>
        <taxon>Nocardiaceae</taxon>
        <taxon>Rhodococcus</taxon>
    </lineage>
</organism>
<sequence>MRDIQNFIDGESVPAADGRTTELVDPSTGAVFGTAALSGPADVDVAYAAASRAFQGWGRTTPGERQRALLHVADALEAAGDELVALECENTGKPVALTASEEVPPMVDQLRFFAGAARVLNGLSAGEYLADHTSFVRREPVGVCGQVAPWNYPMMMAIWKLAPALAAGNTVVLKPSDTTPVTTVRMAQLAAEFLPPGVLNVVCGDRDTGRALVEHPTPQMVSITGSVRAGMEVARSAARDLKRTHLELGGKAPVLVFADADLEAAATAIAGAGYFNAGQDCTAATRVLVAAEVREDFTALLAAAARTTTVGLPSDEVDLGPVNNALQLERVQGFLSRLPDHALVAAGGGRIGGTLASGFFHEPTVVSGVRQDDEIVQNEVFGPVITVQSFTDEAQALRWANGVPYGLASSVFTRDHSRAMRVSAALNFGCVWINTHIPLVAEMPHGGFGHSGHGKDLSMYGLEDYTRIKHVMSYTG</sequence>
<dbReference type="GO" id="GO:0019145">
    <property type="term" value="F:aminobutyraldehyde dehydrogenase (NAD+) activity"/>
    <property type="evidence" value="ECO:0007669"/>
    <property type="project" value="UniProtKB-EC"/>
</dbReference>
<reference evidence="5" key="1">
    <citation type="submission" date="2022-10" db="EMBL/GenBank/DDBJ databases">
        <title>Rhodococcus sp.75.</title>
        <authorList>
            <person name="Sun M."/>
        </authorList>
    </citation>
    <scope>NUCLEOTIDE SEQUENCE</scope>
    <source>
        <strain evidence="5">75</strain>
    </source>
</reference>
<evidence type="ECO:0000313" key="5">
    <source>
        <dbReference type="EMBL" id="UZJ26383.1"/>
    </source>
</evidence>
<feature type="active site" evidence="2">
    <location>
        <position position="247"/>
    </location>
</feature>
<keyword evidence="6" id="KW-1185">Reference proteome</keyword>
<dbReference type="InterPro" id="IPR016162">
    <property type="entry name" value="Ald_DH_N"/>
</dbReference>
<dbReference type="EC" id="1.2.1.19" evidence="5"/>
<dbReference type="Pfam" id="PF00171">
    <property type="entry name" value="Aldedh"/>
    <property type="match status" value="1"/>
</dbReference>
<keyword evidence="1 3" id="KW-0560">Oxidoreductase</keyword>
<dbReference type="InterPro" id="IPR016161">
    <property type="entry name" value="Ald_DH/histidinol_DH"/>
</dbReference>
<name>A0ABY6P5E1_9NOCA</name>
<dbReference type="PROSITE" id="PS00687">
    <property type="entry name" value="ALDEHYDE_DEHYDR_GLU"/>
    <property type="match status" value="1"/>
</dbReference>
<dbReference type="PROSITE" id="PS00070">
    <property type="entry name" value="ALDEHYDE_DEHYDR_CYS"/>
    <property type="match status" value="1"/>
</dbReference>
<dbReference type="RefSeq" id="WP_265384487.1">
    <property type="nucleotide sequence ID" value="NZ_CP110615.1"/>
</dbReference>
<evidence type="ECO:0000256" key="3">
    <source>
        <dbReference type="RuleBase" id="RU003345"/>
    </source>
</evidence>
<gene>
    <name evidence="5" type="ORF">RHODO2019_08290</name>
</gene>
<accession>A0ABY6P5E1</accession>
<evidence type="ECO:0000256" key="2">
    <source>
        <dbReference type="PROSITE-ProRule" id="PRU10007"/>
    </source>
</evidence>
<dbReference type="InterPro" id="IPR016163">
    <property type="entry name" value="Ald_DH_C"/>
</dbReference>
<protein>
    <submittedName>
        <fullName evidence="5">Aminobutyraldehyde dehydrogenase</fullName>
        <ecNumber evidence="5">1.2.1.19</ecNumber>
    </submittedName>
</protein>
<dbReference type="PANTHER" id="PTHR11699">
    <property type="entry name" value="ALDEHYDE DEHYDROGENASE-RELATED"/>
    <property type="match status" value="1"/>
</dbReference>
<feature type="domain" description="Aldehyde dehydrogenase" evidence="4">
    <location>
        <begin position="17"/>
        <end position="471"/>
    </location>
</feature>
<comment type="similarity">
    <text evidence="3">Belongs to the aldehyde dehydrogenase family.</text>
</comment>
<dbReference type="SUPFAM" id="SSF53720">
    <property type="entry name" value="ALDH-like"/>
    <property type="match status" value="1"/>
</dbReference>
<dbReference type="InterPro" id="IPR016160">
    <property type="entry name" value="Ald_DH_CS_CYS"/>
</dbReference>
<dbReference type="EMBL" id="CP110615">
    <property type="protein sequence ID" value="UZJ26383.1"/>
    <property type="molecule type" value="Genomic_DNA"/>
</dbReference>
<dbReference type="Gene3D" id="3.40.605.10">
    <property type="entry name" value="Aldehyde Dehydrogenase, Chain A, domain 1"/>
    <property type="match status" value="1"/>
</dbReference>
<evidence type="ECO:0000259" key="4">
    <source>
        <dbReference type="Pfam" id="PF00171"/>
    </source>
</evidence>
<dbReference type="InterPro" id="IPR029510">
    <property type="entry name" value="Ald_DH_CS_GLU"/>
</dbReference>
<dbReference type="Proteomes" id="UP001164965">
    <property type="component" value="Chromosome"/>
</dbReference>